<evidence type="ECO:0000313" key="4">
    <source>
        <dbReference type="Proteomes" id="UP000316798"/>
    </source>
</evidence>
<dbReference type="PANTHER" id="PTHR37844:SF2">
    <property type="entry name" value="SER_THR PROTEIN PHOSPHATASE SUPERFAMILY (AFU_ORTHOLOGUE AFUA_1G14840)"/>
    <property type="match status" value="1"/>
</dbReference>
<protein>
    <submittedName>
        <fullName evidence="3">Metallophosphoesterase</fullName>
    </submittedName>
</protein>
<comment type="similarity">
    <text evidence="1">Belongs to the metallophosphoesterase superfamily. YfcE family.</text>
</comment>
<accession>A0A515D9K0</accession>
<reference evidence="3 4" key="1">
    <citation type="submission" date="2019-01" db="EMBL/GenBank/DDBJ databases">
        <title>Genomic insights into a novel species Rhodoferax sp.</title>
        <authorList>
            <person name="Jin L."/>
        </authorList>
    </citation>
    <scope>NUCLEOTIDE SEQUENCE [LARGE SCALE GENOMIC DNA]</scope>
    <source>
        <strain evidence="3 4">CHu59-6-5</strain>
    </source>
</reference>
<feature type="domain" description="Calcineurin-like phosphoesterase" evidence="2">
    <location>
        <begin position="1"/>
        <end position="95"/>
    </location>
</feature>
<dbReference type="InterPro" id="IPR024654">
    <property type="entry name" value="Calcineurin-like_PHP_lpxH"/>
</dbReference>
<sequence>MRLAILSDLHLTVAGMPVPQVACDVVILAGDVARPQQAMAWAKQFTVPVIYVPGNHEYYGGSLSGTLSTLRELARGSQVHVLERDELRLGGVRFLGCTLWTDFRLQATEAERAASMAMASQMIRDFSRVRLDDDGAALFTPELSRQVFDESVAWLDKKFAEPFDGTTVVVSHHAPSIGSINPKYEGSPLNACFVSDIEPQLRRWNPPLWIHGHLHDSYDYAVGNTRVLCNPRGYARDGVTENASFDPGLVIAI</sequence>
<dbReference type="PANTHER" id="PTHR37844">
    <property type="entry name" value="SER/THR PROTEIN PHOSPHATASE SUPERFAMILY (AFU_ORTHOLOGUE AFUA_1G14840)"/>
    <property type="match status" value="1"/>
</dbReference>
<proteinExistence type="inferred from homology"/>
<dbReference type="AlphaFoldDB" id="A0A515D9K0"/>
<evidence type="ECO:0000259" key="2">
    <source>
        <dbReference type="Pfam" id="PF12850"/>
    </source>
</evidence>
<organism evidence="3 4">
    <name type="scientific">Rhodoferax sediminis</name>
    <dbReference type="NCBI Taxonomy" id="2509614"/>
    <lineage>
        <taxon>Bacteria</taxon>
        <taxon>Pseudomonadati</taxon>
        <taxon>Pseudomonadota</taxon>
        <taxon>Betaproteobacteria</taxon>
        <taxon>Burkholderiales</taxon>
        <taxon>Comamonadaceae</taxon>
        <taxon>Rhodoferax</taxon>
    </lineage>
</organism>
<evidence type="ECO:0000313" key="3">
    <source>
        <dbReference type="EMBL" id="QDL37074.1"/>
    </source>
</evidence>
<dbReference type="InterPro" id="IPR029052">
    <property type="entry name" value="Metallo-depent_PP-like"/>
</dbReference>
<dbReference type="RefSeq" id="WP_142818240.1">
    <property type="nucleotide sequence ID" value="NZ_CP035503.1"/>
</dbReference>
<dbReference type="Gene3D" id="3.60.21.10">
    <property type="match status" value="1"/>
</dbReference>
<name>A0A515D9K0_9BURK</name>
<dbReference type="OrthoDB" id="356681at2"/>
<dbReference type="EMBL" id="CP035503">
    <property type="protein sequence ID" value="QDL37074.1"/>
    <property type="molecule type" value="Genomic_DNA"/>
</dbReference>
<evidence type="ECO:0000256" key="1">
    <source>
        <dbReference type="ARBA" id="ARBA00008950"/>
    </source>
</evidence>
<dbReference type="Proteomes" id="UP000316798">
    <property type="component" value="Chromosome"/>
</dbReference>
<gene>
    <name evidence="3" type="ORF">EUB48_07085</name>
</gene>
<dbReference type="Pfam" id="PF12850">
    <property type="entry name" value="Metallophos_2"/>
    <property type="match status" value="1"/>
</dbReference>
<dbReference type="KEGG" id="rhf:EUB48_07085"/>
<keyword evidence="4" id="KW-1185">Reference proteome</keyword>
<dbReference type="SUPFAM" id="SSF56300">
    <property type="entry name" value="Metallo-dependent phosphatases"/>
    <property type="match status" value="1"/>
</dbReference>